<dbReference type="FunFam" id="3.40.50.720:FF:000047">
    <property type="entry name" value="NADP-dependent L-serine/L-allo-threonine dehydrogenase"/>
    <property type="match status" value="1"/>
</dbReference>
<dbReference type="Pfam" id="PF00106">
    <property type="entry name" value="adh_short"/>
    <property type="match status" value="1"/>
</dbReference>
<evidence type="ECO:0000313" key="3">
    <source>
        <dbReference type="EMBL" id="BBJ46888.1"/>
    </source>
</evidence>
<name>A0A499V3C5_9ACTN</name>
<dbReference type="EMBL" id="AP019620">
    <property type="protein sequence ID" value="BBJ46888.1"/>
    <property type="molecule type" value="Genomic_DNA"/>
</dbReference>
<evidence type="ECO:0000256" key="1">
    <source>
        <dbReference type="ARBA" id="ARBA00006484"/>
    </source>
</evidence>
<protein>
    <submittedName>
        <fullName evidence="3">Oxidoreductase</fullName>
    </submittedName>
</protein>
<proteinExistence type="inferred from homology"/>
<dbReference type="PANTHER" id="PTHR43115:SF4">
    <property type="entry name" value="DEHYDROGENASE_REDUCTASE SDR FAMILY MEMBER 11"/>
    <property type="match status" value="1"/>
</dbReference>
<evidence type="ECO:0000256" key="2">
    <source>
        <dbReference type="ARBA" id="ARBA00023002"/>
    </source>
</evidence>
<comment type="similarity">
    <text evidence="1">Belongs to the short-chain dehydrogenases/reductases (SDR) family.</text>
</comment>
<sequence length="264" mass="28440">MSQPIDELQGLNVTDQRIAVVTGASSGIGRAVVLHLAHQGAHVVAAGRRAERLTELAEELRTAQGRAVPVAGDIAQAGHTEELLATAEREWGPADVFVAAAGQGLPGTVLGSDPERWQQLVEVNYLAMLRQLRLVGAEFRKRAEADGGARVRDIVVVGSTVGRQVSAANPVYGSTKFAVHSLVEALRQEVCFHNIRVTLIEPGFVRSGFQEAAGYDMPWFEAVAEENGPLLVPEDVADVVGYVIGRPTHVHLDDIRLRPTRQRA</sequence>
<dbReference type="InterPro" id="IPR002347">
    <property type="entry name" value="SDR_fam"/>
</dbReference>
<dbReference type="NCBIfam" id="NF038213">
    <property type="entry name" value="SDR_TniO_fam"/>
    <property type="match status" value="1"/>
</dbReference>
<keyword evidence="2" id="KW-0560">Oxidoreductase</keyword>
<dbReference type="PRINTS" id="PR00081">
    <property type="entry name" value="GDHRDH"/>
</dbReference>
<dbReference type="GO" id="GO:0016616">
    <property type="term" value="F:oxidoreductase activity, acting on the CH-OH group of donors, NAD or NADP as acceptor"/>
    <property type="evidence" value="ECO:0007669"/>
    <property type="project" value="UniProtKB-ARBA"/>
</dbReference>
<dbReference type="InterPro" id="IPR020904">
    <property type="entry name" value="Sc_DH/Rdtase_CS"/>
</dbReference>
<dbReference type="InterPro" id="IPR036291">
    <property type="entry name" value="NAD(P)-bd_dom_sf"/>
</dbReference>
<dbReference type="PANTHER" id="PTHR43115">
    <property type="entry name" value="DEHYDROGENASE/REDUCTASE SDR FAMILY MEMBER 11"/>
    <property type="match status" value="1"/>
</dbReference>
<dbReference type="Proteomes" id="UP000463951">
    <property type="component" value="Chromosome"/>
</dbReference>
<dbReference type="Gene3D" id="3.40.50.720">
    <property type="entry name" value="NAD(P)-binding Rossmann-like Domain"/>
    <property type="match status" value="1"/>
</dbReference>
<accession>A0A499V3C5</accession>
<dbReference type="PROSITE" id="PS00061">
    <property type="entry name" value="ADH_SHORT"/>
    <property type="match status" value="1"/>
</dbReference>
<dbReference type="CDD" id="cd05233">
    <property type="entry name" value="SDR_c"/>
    <property type="match status" value="1"/>
</dbReference>
<dbReference type="SUPFAM" id="SSF51735">
    <property type="entry name" value="NAD(P)-binding Rossmann-fold domains"/>
    <property type="match status" value="1"/>
</dbReference>
<dbReference type="AlphaFoldDB" id="A0A499V3C5"/>
<evidence type="ECO:0000313" key="4">
    <source>
        <dbReference type="Proteomes" id="UP000463951"/>
    </source>
</evidence>
<reference evidence="3 4" key="1">
    <citation type="journal article" date="2020" name="Int. J. Syst. Evol. Microbiol.">
        <title>Reclassification of Streptomyces castelarensis and Streptomyces sporoclivatus as later heterotypic synonyms of Streptomyces antimycoticus.</title>
        <authorList>
            <person name="Komaki H."/>
            <person name="Tamura T."/>
        </authorList>
    </citation>
    <scope>NUCLEOTIDE SEQUENCE [LARGE SCALE GENOMIC DNA]</scope>
    <source>
        <strain evidence="3 4">NBRC 100767</strain>
    </source>
</reference>
<organism evidence="3 4">
    <name type="scientific">Streptomyces antimycoticus</name>
    <dbReference type="NCBI Taxonomy" id="68175"/>
    <lineage>
        <taxon>Bacteria</taxon>
        <taxon>Bacillati</taxon>
        <taxon>Actinomycetota</taxon>
        <taxon>Actinomycetes</taxon>
        <taxon>Kitasatosporales</taxon>
        <taxon>Streptomycetaceae</taxon>
        <taxon>Streptomyces</taxon>
        <taxon>Streptomyces violaceusniger group</taxon>
    </lineage>
</organism>
<gene>
    <name evidence="3" type="ORF">SSPO_096060</name>
</gene>